<keyword evidence="4 7" id="KW-0812">Transmembrane</keyword>
<name>A0A841FX65_9ACTN</name>
<keyword evidence="5 7" id="KW-1133">Transmembrane helix</keyword>
<feature type="transmembrane region" description="Helical" evidence="7">
    <location>
        <begin position="125"/>
        <end position="149"/>
    </location>
</feature>
<dbReference type="SUPFAM" id="SSF161098">
    <property type="entry name" value="MetI-like"/>
    <property type="match status" value="1"/>
</dbReference>
<evidence type="ECO:0000256" key="4">
    <source>
        <dbReference type="ARBA" id="ARBA00022692"/>
    </source>
</evidence>
<sequence>MSRRLPWAAIARVPLYLLAVTMLAPFWWMVIGAFKPVPELSRNPPSFLPADPSFDNFHDPSWTPGKQIAGHVAGLFQRWPELPGGYFRFMANSLFVTTAVTIGSLLLAAMAAYALTKLEIRGRRIIFLVVLASMMVPWQVSLIPNYLIVRNLGWLDSYQGYIVPALAKAFVLFFLVQYMRSIPDELVHAGRVDGAGEFRIWWRIVLPLLRPALAAMAIFIALAEWNNFLWPLIIINDDSFANLPVALSRLSTSVAQNPQGMGVVMAASLLTSLPTVIFFFVFQKHFTKGITLSGIKG</sequence>
<comment type="caution">
    <text evidence="9">The sequence shown here is derived from an EMBL/GenBank/DDBJ whole genome shotgun (WGS) entry which is preliminary data.</text>
</comment>
<organism evidence="9 10">
    <name type="scientific">Phytomonospora endophytica</name>
    <dbReference type="NCBI Taxonomy" id="714109"/>
    <lineage>
        <taxon>Bacteria</taxon>
        <taxon>Bacillati</taxon>
        <taxon>Actinomycetota</taxon>
        <taxon>Actinomycetes</taxon>
        <taxon>Micromonosporales</taxon>
        <taxon>Micromonosporaceae</taxon>
        <taxon>Phytomonospora</taxon>
    </lineage>
</organism>
<evidence type="ECO:0000259" key="8">
    <source>
        <dbReference type="PROSITE" id="PS50928"/>
    </source>
</evidence>
<feature type="domain" description="ABC transmembrane type-1" evidence="8">
    <location>
        <begin position="90"/>
        <end position="282"/>
    </location>
</feature>
<evidence type="ECO:0000313" key="10">
    <source>
        <dbReference type="Proteomes" id="UP000548476"/>
    </source>
</evidence>
<dbReference type="Proteomes" id="UP000548476">
    <property type="component" value="Unassembled WGS sequence"/>
</dbReference>
<evidence type="ECO:0000256" key="7">
    <source>
        <dbReference type="RuleBase" id="RU363032"/>
    </source>
</evidence>
<accession>A0A841FX65</accession>
<evidence type="ECO:0000256" key="3">
    <source>
        <dbReference type="ARBA" id="ARBA00022475"/>
    </source>
</evidence>
<evidence type="ECO:0000313" key="9">
    <source>
        <dbReference type="EMBL" id="MBB6036560.1"/>
    </source>
</evidence>
<dbReference type="EMBL" id="JACHGT010000009">
    <property type="protein sequence ID" value="MBB6036560.1"/>
    <property type="molecule type" value="Genomic_DNA"/>
</dbReference>
<dbReference type="Gene3D" id="1.10.3720.10">
    <property type="entry name" value="MetI-like"/>
    <property type="match status" value="1"/>
</dbReference>
<keyword evidence="6 7" id="KW-0472">Membrane</keyword>
<keyword evidence="2 7" id="KW-0813">Transport</keyword>
<dbReference type="GO" id="GO:0055085">
    <property type="term" value="P:transmembrane transport"/>
    <property type="evidence" value="ECO:0007669"/>
    <property type="project" value="InterPro"/>
</dbReference>
<keyword evidence="9" id="KW-0762">Sugar transport</keyword>
<dbReference type="GO" id="GO:0005886">
    <property type="term" value="C:plasma membrane"/>
    <property type="evidence" value="ECO:0007669"/>
    <property type="project" value="UniProtKB-SubCell"/>
</dbReference>
<evidence type="ECO:0000256" key="1">
    <source>
        <dbReference type="ARBA" id="ARBA00004651"/>
    </source>
</evidence>
<dbReference type="InterPro" id="IPR000515">
    <property type="entry name" value="MetI-like"/>
</dbReference>
<dbReference type="PANTHER" id="PTHR43744:SF12">
    <property type="entry name" value="ABC TRANSPORTER PERMEASE PROTEIN MG189-RELATED"/>
    <property type="match status" value="1"/>
</dbReference>
<feature type="transmembrane region" description="Helical" evidence="7">
    <location>
        <begin position="260"/>
        <end position="282"/>
    </location>
</feature>
<dbReference type="CDD" id="cd06261">
    <property type="entry name" value="TM_PBP2"/>
    <property type="match status" value="1"/>
</dbReference>
<proteinExistence type="inferred from homology"/>
<dbReference type="RefSeq" id="WP_184789396.1">
    <property type="nucleotide sequence ID" value="NZ_BONT01000030.1"/>
</dbReference>
<dbReference type="Pfam" id="PF00528">
    <property type="entry name" value="BPD_transp_1"/>
    <property type="match status" value="1"/>
</dbReference>
<dbReference type="InterPro" id="IPR035906">
    <property type="entry name" value="MetI-like_sf"/>
</dbReference>
<keyword evidence="3" id="KW-1003">Cell membrane</keyword>
<gene>
    <name evidence="9" type="ORF">HNR73_004431</name>
</gene>
<feature type="transmembrane region" description="Helical" evidence="7">
    <location>
        <begin position="12"/>
        <end position="34"/>
    </location>
</feature>
<dbReference type="PANTHER" id="PTHR43744">
    <property type="entry name" value="ABC TRANSPORTER PERMEASE PROTEIN MG189-RELATED-RELATED"/>
    <property type="match status" value="1"/>
</dbReference>
<protein>
    <submittedName>
        <fullName evidence="9">Multiple sugar transport system permease protein</fullName>
    </submittedName>
</protein>
<comment type="subcellular location">
    <subcellularLocation>
        <location evidence="1 7">Cell membrane</location>
        <topology evidence="1 7">Multi-pass membrane protein</topology>
    </subcellularLocation>
</comment>
<comment type="similarity">
    <text evidence="7">Belongs to the binding-protein-dependent transport system permease family.</text>
</comment>
<dbReference type="AlphaFoldDB" id="A0A841FX65"/>
<keyword evidence="10" id="KW-1185">Reference proteome</keyword>
<evidence type="ECO:0000256" key="6">
    <source>
        <dbReference type="ARBA" id="ARBA00023136"/>
    </source>
</evidence>
<feature type="transmembrane region" description="Helical" evidence="7">
    <location>
        <begin position="89"/>
        <end position="113"/>
    </location>
</feature>
<feature type="transmembrane region" description="Helical" evidence="7">
    <location>
        <begin position="200"/>
        <end position="222"/>
    </location>
</feature>
<evidence type="ECO:0000256" key="2">
    <source>
        <dbReference type="ARBA" id="ARBA00022448"/>
    </source>
</evidence>
<feature type="transmembrane region" description="Helical" evidence="7">
    <location>
        <begin position="161"/>
        <end position="179"/>
    </location>
</feature>
<dbReference type="PROSITE" id="PS50928">
    <property type="entry name" value="ABC_TM1"/>
    <property type="match status" value="1"/>
</dbReference>
<reference evidence="9 10" key="1">
    <citation type="submission" date="2020-08" db="EMBL/GenBank/DDBJ databases">
        <title>Genomic Encyclopedia of Type Strains, Phase IV (KMG-IV): sequencing the most valuable type-strain genomes for metagenomic binning, comparative biology and taxonomic classification.</title>
        <authorList>
            <person name="Goeker M."/>
        </authorList>
    </citation>
    <scope>NUCLEOTIDE SEQUENCE [LARGE SCALE GENOMIC DNA]</scope>
    <source>
        <strain evidence="9 10">YIM 65646</strain>
    </source>
</reference>
<evidence type="ECO:0000256" key="5">
    <source>
        <dbReference type="ARBA" id="ARBA00022989"/>
    </source>
</evidence>